<comment type="caution">
    <text evidence="2">The sequence shown here is derived from an EMBL/GenBank/DDBJ whole genome shotgun (WGS) entry which is preliminary data.</text>
</comment>
<name>A0ABQ9JBM4_9CUCU</name>
<organism evidence="2 3">
    <name type="scientific">Molorchus minor</name>
    <dbReference type="NCBI Taxonomy" id="1323400"/>
    <lineage>
        <taxon>Eukaryota</taxon>
        <taxon>Metazoa</taxon>
        <taxon>Ecdysozoa</taxon>
        <taxon>Arthropoda</taxon>
        <taxon>Hexapoda</taxon>
        <taxon>Insecta</taxon>
        <taxon>Pterygota</taxon>
        <taxon>Neoptera</taxon>
        <taxon>Endopterygota</taxon>
        <taxon>Coleoptera</taxon>
        <taxon>Polyphaga</taxon>
        <taxon>Cucujiformia</taxon>
        <taxon>Chrysomeloidea</taxon>
        <taxon>Cerambycidae</taxon>
        <taxon>Lamiinae</taxon>
        <taxon>Monochamini</taxon>
        <taxon>Molorchus</taxon>
    </lineage>
</organism>
<dbReference type="EMBL" id="JAPWTJ010000834">
    <property type="protein sequence ID" value="KAJ8975373.1"/>
    <property type="molecule type" value="Genomic_DNA"/>
</dbReference>
<reference evidence="2" key="1">
    <citation type="journal article" date="2023" name="Insect Mol. Biol.">
        <title>Genome sequencing provides insights into the evolution of gene families encoding plant cell wall-degrading enzymes in longhorned beetles.</title>
        <authorList>
            <person name="Shin N.R."/>
            <person name="Okamura Y."/>
            <person name="Kirsch R."/>
            <person name="Pauchet Y."/>
        </authorList>
    </citation>
    <scope>NUCLEOTIDE SEQUENCE</scope>
    <source>
        <strain evidence="2">MMC_N1</strain>
    </source>
</reference>
<gene>
    <name evidence="2" type="ORF">NQ317_015740</name>
</gene>
<keyword evidence="3" id="KW-1185">Reference proteome</keyword>
<evidence type="ECO:0000256" key="1">
    <source>
        <dbReference type="SAM" id="MobiDB-lite"/>
    </source>
</evidence>
<protein>
    <submittedName>
        <fullName evidence="2">Uncharacterized protein</fullName>
    </submittedName>
</protein>
<evidence type="ECO:0000313" key="2">
    <source>
        <dbReference type="EMBL" id="KAJ8975373.1"/>
    </source>
</evidence>
<accession>A0ABQ9JBM4</accession>
<feature type="region of interest" description="Disordered" evidence="1">
    <location>
        <begin position="27"/>
        <end position="46"/>
    </location>
</feature>
<dbReference type="Proteomes" id="UP001162164">
    <property type="component" value="Unassembled WGS sequence"/>
</dbReference>
<evidence type="ECO:0000313" key="3">
    <source>
        <dbReference type="Proteomes" id="UP001162164"/>
    </source>
</evidence>
<proteinExistence type="predicted"/>
<sequence length="79" mass="8656">MQFLRNEVENEQRVSLASESFGFRELSQSNDMANSRKKSPKVGGSSKISTAADLTLVCEKLAELLLSFSGGRMSCPLEL</sequence>